<evidence type="ECO:0000259" key="2">
    <source>
        <dbReference type="Pfam" id="PF01073"/>
    </source>
</evidence>
<dbReference type="WBParaSite" id="MBELARI_LOCUS18808">
    <property type="protein sequence ID" value="MBELARI_LOCUS18808"/>
    <property type="gene ID" value="MBELARI_LOCUS18808"/>
</dbReference>
<reference evidence="4" key="1">
    <citation type="submission" date="2024-02" db="UniProtKB">
        <authorList>
            <consortium name="WormBaseParasite"/>
        </authorList>
    </citation>
    <scope>IDENTIFICATION</scope>
</reference>
<name>A0AAF3EXC6_9BILA</name>
<proteinExistence type="predicted"/>
<sequence length="458" mass="49484">MVNLQVEPVKKLDPSGKLLTLIEADLNKKDGWENAVAGCEYVLHVASPFPLGGTQETIDTAIAGTKNVFEACAKETSVKKVVLTSSLVAVSEGHRAETRRLTEDDWSILEGSIAYVKSKTLAEKAAWDFVKEKKHKNNFPLTVILPGAIMGPPLTDDKGTSVESAVQMMTMSGLPRITFACIDVRDCATAHVEAMIRPESDGMRVICCEADPIYLTDMAKRLSEEFVSQGYSPATKTIPDWIIKVGSVFSGKLSALAPRLGMETRFDNTRLREVLGVHPNDSREAMVDMAYELIDRGIIKKTPKYRGKPKSRNGNTNEIHSVVQASCTTCVPLATLLSSGVDGVAKNGVSTFAYGTDGNSCKTGTHTCTAPAPNSAMQSVAIFANTTWAGNSSYAGLVMLGYACSPIDNNDFALPIPFTCNANTAWQYNLRLIIGLFCRAILNDTQMSCPIVPPKETA</sequence>
<feature type="domain" description="3-beta hydroxysteroid dehydrogenase/isomerase" evidence="2">
    <location>
        <begin position="20"/>
        <end position="129"/>
    </location>
</feature>
<keyword evidence="3" id="KW-1185">Reference proteome</keyword>
<dbReference type="PANTHER" id="PTHR10366">
    <property type="entry name" value="NAD DEPENDENT EPIMERASE/DEHYDRATASE"/>
    <property type="match status" value="1"/>
</dbReference>
<dbReference type="AlphaFoldDB" id="A0AAF3EXC6"/>
<dbReference type="Gene3D" id="3.40.50.720">
    <property type="entry name" value="NAD(P)-binding Rossmann-like Domain"/>
    <property type="match status" value="1"/>
</dbReference>
<dbReference type="GO" id="GO:0016616">
    <property type="term" value="F:oxidoreductase activity, acting on the CH-OH group of donors, NAD or NADP as acceptor"/>
    <property type="evidence" value="ECO:0007669"/>
    <property type="project" value="InterPro"/>
</dbReference>
<dbReference type="InterPro" id="IPR002225">
    <property type="entry name" value="3Beta_OHSteriod_DH/Estase"/>
</dbReference>
<dbReference type="GO" id="GO:0006694">
    <property type="term" value="P:steroid biosynthetic process"/>
    <property type="evidence" value="ECO:0007669"/>
    <property type="project" value="InterPro"/>
</dbReference>
<dbReference type="InterPro" id="IPR050425">
    <property type="entry name" value="NAD(P)_dehydrat-like"/>
</dbReference>
<dbReference type="Pfam" id="PF01073">
    <property type="entry name" value="3Beta_HSD"/>
    <property type="match status" value="1"/>
</dbReference>
<dbReference type="PANTHER" id="PTHR10366:SF564">
    <property type="entry name" value="STEROL-4-ALPHA-CARBOXYLATE 3-DEHYDROGENASE, DECARBOXYLATING"/>
    <property type="match status" value="1"/>
</dbReference>
<accession>A0AAF3EXC6</accession>
<protein>
    <recommendedName>
        <fullName evidence="2">3-beta hydroxysteroid dehydrogenase/isomerase domain-containing protein</fullName>
    </recommendedName>
</protein>
<evidence type="ECO:0000313" key="4">
    <source>
        <dbReference type="WBParaSite" id="MBELARI_LOCUS18808"/>
    </source>
</evidence>
<organism evidence="3 4">
    <name type="scientific">Mesorhabditis belari</name>
    <dbReference type="NCBI Taxonomy" id="2138241"/>
    <lineage>
        <taxon>Eukaryota</taxon>
        <taxon>Metazoa</taxon>
        <taxon>Ecdysozoa</taxon>
        <taxon>Nematoda</taxon>
        <taxon>Chromadorea</taxon>
        <taxon>Rhabditida</taxon>
        <taxon>Rhabditina</taxon>
        <taxon>Rhabditomorpha</taxon>
        <taxon>Rhabditoidea</taxon>
        <taxon>Rhabditidae</taxon>
        <taxon>Mesorhabditinae</taxon>
        <taxon>Mesorhabditis</taxon>
    </lineage>
</organism>
<dbReference type="InterPro" id="IPR036291">
    <property type="entry name" value="NAD(P)-bd_dom_sf"/>
</dbReference>
<keyword evidence="1" id="KW-0560">Oxidoreductase</keyword>
<dbReference type="Proteomes" id="UP000887575">
    <property type="component" value="Unassembled WGS sequence"/>
</dbReference>
<evidence type="ECO:0000313" key="3">
    <source>
        <dbReference type="Proteomes" id="UP000887575"/>
    </source>
</evidence>
<dbReference type="SUPFAM" id="SSF51735">
    <property type="entry name" value="NAD(P)-binding Rossmann-fold domains"/>
    <property type="match status" value="1"/>
</dbReference>
<evidence type="ECO:0000256" key="1">
    <source>
        <dbReference type="ARBA" id="ARBA00023002"/>
    </source>
</evidence>